<keyword evidence="4" id="KW-1185">Reference proteome</keyword>
<sequence>MKLRNRNRQRRALIPHHFSKSYEINAPRLKGVLTLFISFFLCLLVFSIVFNFSETTLARGVLIPAQGDVEVRARESGTIVDFAVRPGQYVKENDPLFTVSQDYGGKQGSVVQFDRQQMEAEKKRSEQRVQTIEDSIATYRKNLAQQLDIADRQIVVSRDKVKKLRALLKNSTDTYEAWKAISGKGYVSKVDLDKSHNDVLNAQLNLTLEESSILDLEARKTSLTDSTQSQIDSLSQELLYVKNRISEIDRNLSSRGSSTMAMLAPADGYVVAINFPPGRAITQNSEVVVVIRKNTAASMEGYLYVPATGVGRVAKGDKVKLRFDSWPVDKYGSVEATLSDFYEVNIDAHSALIPLQEGQNYYLAKVRVPSWFTDPDNKKRLLMGGMTVNADIVIDRKPLINLLIAPLERVRKRFID</sequence>
<reference evidence="3 4" key="1">
    <citation type="journal article" date="2010" name="J. Bacteriol.">
        <title>Complete genome sequence of Enterobacter cloacae subsp. cloacae type strain ATCC 13047.</title>
        <authorList>
            <person name="Ren Y."/>
            <person name="Ren Y."/>
            <person name="Zhou Z."/>
            <person name="Guo X."/>
            <person name="Li Y."/>
            <person name="Feng L."/>
            <person name="Wang L."/>
        </authorList>
    </citation>
    <scope>NUCLEOTIDE SEQUENCE [LARGE SCALE GENOMIC DNA]</scope>
    <source>
        <strain evidence="4">ATCC 13047 / DSM 30054 / NBRC 13535 / NCTC 10005 / WDCM 00083 / NCDC 279-56</strain>
    </source>
</reference>
<dbReference type="AlphaFoldDB" id="A0A0H3CGG7"/>
<name>A0A0H3CGG7_ENTCC</name>
<dbReference type="Gene3D" id="1.10.287.470">
    <property type="entry name" value="Helix hairpin bin"/>
    <property type="match status" value="1"/>
</dbReference>
<feature type="coiled-coil region" evidence="1">
    <location>
        <begin position="115"/>
        <end position="142"/>
    </location>
</feature>
<protein>
    <recommendedName>
        <fullName evidence="5">HlyD family efflux transporter periplasmic adaptor subunit</fullName>
    </recommendedName>
</protein>
<evidence type="ECO:0000256" key="2">
    <source>
        <dbReference type="SAM" id="Phobius"/>
    </source>
</evidence>
<dbReference type="SUPFAM" id="SSF111369">
    <property type="entry name" value="HlyD-like secretion proteins"/>
    <property type="match status" value="1"/>
</dbReference>
<dbReference type="STRING" id="716541.ECL_00079"/>
<dbReference type="PRINTS" id="PR01490">
    <property type="entry name" value="RTXTOXIND"/>
</dbReference>
<dbReference type="eggNOG" id="COG1566">
    <property type="taxonomic scope" value="Bacteria"/>
</dbReference>
<feature type="transmembrane region" description="Helical" evidence="2">
    <location>
        <begin position="32"/>
        <end position="52"/>
    </location>
</feature>
<dbReference type="InterPro" id="IPR050739">
    <property type="entry name" value="MFP"/>
</dbReference>
<dbReference type="Gene3D" id="2.40.50.100">
    <property type="match status" value="1"/>
</dbReference>
<keyword evidence="2" id="KW-0812">Transmembrane</keyword>
<evidence type="ECO:0000313" key="3">
    <source>
        <dbReference type="EMBL" id="ADF59647.1"/>
    </source>
</evidence>
<dbReference type="EnsemblBacteria" id="ADF59647">
    <property type="protein sequence ID" value="ADF59647"/>
    <property type="gene ID" value="ECL_00079"/>
</dbReference>
<dbReference type="PATRIC" id="fig|716541.4.peg.376"/>
<gene>
    <name evidence="3" type="ordered locus">ECL_00079</name>
</gene>
<dbReference type="KEGG" id="enc:ECL_00079"/>
<dbReference type="PANTHER" id="PTHR30386:SF28">
    <property type="entry name" value="EXPORTED PROTEIN"/>
    <property type="match status" value="1"/>
</dbReference>
<dbReference type="EMBL" id="CP001918">
    <property type="protein sequence ID" value="ADF59647.1"/>
    <property type="molecule type" value="Genomic_DNA"/>
</dbReference>
<evidence type="ECO:0000313" key="4">
    <source>
        <dbReference type="Proteomes" id="UP000002363"/>
    </source>
</evidence>
<evidence type="ECO:0008006" key="5">
    <source>
        <dbReference type="Google" id="ProtNLM"/>
    </source>
</evidence>
<evidence type="ECO:0000256" key="1">
    <source>
        <dbReference type="SAM" id="Coils"/>
    </source>
</evidence>
<dbReference type="RefSeq" id="WP_013094850.1">
    <property type="nucleotide sequence ID" value="NC_014121.1"/>
</dbReference>
<keyword evidence="2" id="KW-1133">Transmembrane helix</keyword>
<keyword evidence="2" id="KW-0472">Membrane</keyword>
<accession>A0A0H3CGG7</accession>
<dbReference type="PANTHER" id="PTHR30386">
    <property type="entry name" value="MEMBRANE FUSION SUBUNIT OF EMRAB-TOLC MULTIDRUG EFFLUX PUMP"/>
    <property type="match status" value="1"/>
</dbReference>
<proteinExistence type="predicted"/>
<dbReference type="OrthoDB" id="9775513at2"/>
<dbReference type="HOGENOM" id="CLU_660116_0_0_6"/>
<organism evidence="3 4">
    <name type="scientific">Enterobacter cloacae subsp. cloacae (strain ATCC 13047 / DSM 30054 / NBRC 13535 / NCTC 10005 / WDCM 00083 / NCDC 279-56)</name>
    <dbReference type="NCBI Taxonomy" id="716541"/>
    <lineage>
        <taxon>Bacteria</taxon>
        <taxon>Pseudomonadati</taxon>
        <taxon>Pseudomonadota</taxon>
        <taxon>Gammaproteobacteria</taxon>
        <taxon>Enterobacterales</taxon>
        <taxon>Enterobacteriaceae</taxon>
        <taxon>Enterobacter</taxon>
        <taxon>Enterobacter cloacae complex</taxon>
    </lineage>
</organism>
<dbReference type="Gene3D" id="2.40.30.170">
    <property type="match status" value="1"/>
</dbReference>
<keyword evidence="1" id="KW-0175">Coiled coil</keyword>
<dbReference type="Proteomes" id="UP000002363">
    <property type="component" value="Chromosome"/>
</dbReference>